<dbReference type="PANTHER" id="PTHR43373:SF1">
    <property type="entry name" value="NA(+)_H(+) ANTIPORTER SUBUNIT A"/>
    <property type="match status" value="1"/>
</dbReference>
<dbReference type="InterPro" id="IPR007182">
    <property type="entry name" value="MnhB"/>
</dbReference>
<dbReference type="InterPro" id="IPR001750">
    <property type="entry name" value="ND/Mrp_TM"/>
</dbReference>
<keyword evidence="6 11" id="KW-1133">Transmembrane helix</keyword>
<evidence type="ECO:0000256" key="4">
    <source>
        <dbReference type="ARBA" id="ARBA00022475"/>
    </source>
</evidence>
<feature type="domain" description="MrpA C-terminal/MbhD" evidence="15">
    <location>
        <begin position="631"/>
        <end position="694"/>
    </location>
</feature>
<dbReference type="Pfam" id="PF13244">
    <property type="entry name" value="MbhD"/>
    <property type="match status" value="1"/>
</dbReference>
<dbReference type="Gene3D" id="1.20.120.1200">
    <property type="entry name" value="NADH-ubiquinone/plastoquinone oxidoreductase chain 6, subunit NuoJ"/>
    <property type="match status" value="1"/>
</dbReference>
<dbReference type="InterPro" id="IPR050616">
    <property type="entry name" value="CPA3_Na-H_Antiporter_A"/>
</dbReference>
<dbReference type="OrthoDB" id="9811798at2"/>
<feature type="domain" description="NADH:quinone oxidoreductase/Mrp antiporter transmembrane" evidence="12">
    <location>
        <begin position="125"/>
        <end position="405"/>
    </location>
</feature>
<dbReference type="PANTHER" id="PTHR43373">
    <property type="entry name" value="NA(+)/H(+) ANTIPORTER SUBUNIT"/>
    <property type="match status" value="1"/>
</dbReference>
<feature type="region of interest" description="Disordered" evidence="10">
    <location>
        <begin position="429"/>
        <end position="462"/>
    </location>
</feature>
<dbReference type="PRINTS" id="PR01434">
    <property type="entry name" value="NADHDHGNASE5"/>
</dbReference>
<dbReference type="InterPro" id="IPR025383">
    <property type="entry name" value="MrpA_C/MbhD"/>
</dbReference>
<keyword evidence="18" id="KW-1185">Reference proteome</keyword>
<organism evidence="17 18">
    <name type="scientific">Actinacidiphila alni</name>
    <dbReference type="NCBI Taxonomy" id="380248"/>
    <lineage>
        <taxon>Bacteria</taxon>
        <taxon>Bacillati</taxon>
        <taxon>Actinomycetota</taxon>
        <taxon>Actinomycetes</taxon>
        <taxon>Kitasatosporales</taxon>
        <taxon>Streptomycetaceae</taxon>
        <taxon>Actinacidiphila</taxon>
    </lineage>
</organism>
<feature type="transmembrane region" description="Helical" evidence="11">
    <location>
        <begin position="475"/>
        <end position="493"/>
    </location>
</feature>
<dbReference type="RefSeq" id="WP_093716713.1">
    <property type="nucleotide sequence ID" value="NZ_FONG01000022.1"/>
</dbReference>
<name>A0A1I2KDU0_9ACTN</name>
<dbReference type="STRING" id="380248.SAMN05216251_122108"/>
<keyword evidence="2" id="KW-0813">Transport</keyword>
<feature type="transmembrane region" description="Helical" evidence="11">
    <location>
        <begin position="162"/>
        <end position="185"/>
    </location>
</feature>
<feature type="transmembrane region" description="Helical" evidence="11">
    <location>
        <begin position="318"/>
        <end position="340"/>
    </location>
</feature>
<feature type="transmembrane region" description="Helical" evidence="11">
    <location>
        <begin position="26"/>
        <end position="43"/>
    </location>
</feature>
<feature type="transmembrane region" description="Helical" evidence="11">
    <location>
        <begin position="585"/>
        <end position="603"/>
    </location>
</feature>
<evidence type="ECO:0000256" key="10">
    <source>
        <dbReference type="SAM" id="MobiDB-lite"/>
    </source>
</evidence>
<keyword evidence="7" id="KW-0406">Ion transport</keyword>
<dbReference type="InterPro" id="IPR046806">
    <property type="entry name" value="MrpA_C/MbhE"/>
</dbReference>
<evidence type="ECO:0000259" key="13">
    <source>
        <dbReference type="Pfam" id="PF00662"/>
    </source>
</evidence>
<evidence type="ECO:0000256" key="3">
    <source>
        <dbReference type="ARBA" id="ARBA00022449"/>
    </source>
</evidence>
<dbReference type="EMBL" id="FONG01000022">
    <property type="protein sequence ID" value="SFF64380.1"/>
    <property type="molecule type" value="Genomic_DNA"/>
</dbReference>
<evidence type="ECO:0000256" key="9">
    <source>
        <dbReference type="RuleBase" id="RU000320"/>
    </source>
</evidence>
<proteinExistence type="predicted"/>
<dbReference type="GO" id="GO:0015297">
    <property type="term" value="F:antiporter activity"/>
    <property type="evidence" value="ECO:0007669"/>
    <property type="project" value="UniProtKB-KW"/>
</dbReference>
<dbReference type="Pfam" id="PF00662">
    <property type="entry name" value="Proton_antipo_N"/>
    <property type="match status" value="1"/>
</dbReference>
<feature type="domain" description="MrpA C-terminal/MbhE" evidence="16">
    <location>
        <begin position="704"/>
        <end position="783"/>
    </location>
</feature>
<feature type="domain" description="Na+/H+ antiporter MnhB subunit-related protein" evidence="14">
    <location>
        <begin position="838"/>
        <end position="961"/>
    </location>
</feature>
<evidence type="ECO:0000256" key="2">
    <source>
        <dbReference type="ARBA" id="ARBA00022448"/>
    </source>
</evidence>
<dbReference type="GO" id="GO:0005886">
    <property type="term" value="C:plasma membrane"/>
    <property type="evidence" value="ECO:0007669"/>
    <property type="project" value="UniProtKB-SubCell"/>
</dbReference>
<feature type="transmembrane region" description="Helical" evidence="11">
    <location>
        <begin position="205"/>
        <end position="227"/>
    </location>
</feature>
<feature type="transmembrane region" description="Helical" evidence="11">
    <location>
        <begin position="623"/>
        <end position="641"/>
    </location>
</feature>
<sequence length="990" mass="102171">MLGLIAGHFVLAACAGVFTRWWGRRAFLVLALAPAATAVWAALEWNAVAGGRVREQTWRWAPALDLEIALRLDALSLLLTVLAGGVGALVLIYCAGYFRDDEPGLGGFAGTLTAFAGAMLGLVLADDLMLLYVFWELTTVLSFLLIGHSAGRKANRRSALQALIVTTAGGLAMLVGLLLLGHAAGTDRLSVLVAHPPPAGPAVRTGIVLVLAGALSKSAIWPFSLWLPGAMAAPTPVSAYLHAAAMVKAGVYLVARLAPAFAAVAPFKALTVGLGIATMLLGGWRSLREYDLKRILAYGTVSQLGFLTALVGTGTRDAALAGITLLLAHALFKAALFLVVGAVDQAAGTRDIRRLSGQARALPLLCAFATLAAASMTGLPPFLTFAAKEAAFAALAPLPLTLVVAGSALTVAYTLRFWWGAFGPGERAAEAVRPGGSGPQAPGAAAAAAADGAAPPTGRPAAKNEFARVGGWEKTAPVGALALAGLVLGPYVGRLEPLLARYAGTVQEGTEAPYHLALWHGWSTPLALSIAAWAAGAALFAASTPLIRLARKTALPTAEAAFARTVRGTEWFALQLTGTVQRGSLAVYLTTALLVFTGAESYALAHDTPWHTPGGTPRLADDAAQAAVALAVMAAALLCVTARLRMKAVVLAGTTGYGTGVLFVLQGAPDLALTQFTVETASIVVFVLVLRRLPSRFPRTAPRRRRVNYAVGAAAGALVAVLTYLTAAARQAADARDALVEATEHDGVKNVVATILVDLRAWDTMGESAVLAVAAVGVTSLLFLRRRAGALPRAGDGDEPGTVWRAGPREAAGPESLAPERTWLAAGGTLAEERRSVVFEVLARLTFHPILVLSLYLLFCAENLPGGGFTAGLVAGLALVVRYLAGGRYELAAAAPLDAGFLLGAGMVVSVGTGLGGLLFGGAVLDAGTYHTHLPVFGKIHLASPVLFDFGVYLLVLGVVLDVLRGLGAKIDQQIEREQGRTGPEGGEAA</sequence>
<keyword evidence="8 11" id="KW-0472">Membrane</keyword>
<dbReference type="Pfam" id="PF20501">
    <property type="entry name" value="MbhE"/>
    <property type="match status" value="1"/>
</dbReference>
<gene>
    <name evidence="17" type="ORF">SAMN05216251_122108</name>
</gene>
<evidence type="ECO:0000259" key="16">
    <source>
        <dbReference type="Pfam" id="PF20501"/>
    </source>
</evidence>
<accession>A0A1I2KDU0</accession>
<keyword evidence="3" id="KW-0050">Antiport</keyword>
<feature type="transmembrane region" description="Helical" evidence="11">
    <location>
        <begin position="671"/>
        <end position="690"/>
    </location>
</feature>
<evidence type="ECO:0000256" key="11">
    <source>
        <dbReference type="SAM" id="Phobius"/>
    </source>
</evidence>
<dbReference type="InterPro" id="IPR001516">
    <property type="entry name" value="Proton_antipo_N"/>
</dbReference>
<evidence type="ECO:0000259" key="12">
    <source>
        <dbReference type="Pfam" id="PF00361"/>
    </source>
</evidence>
<feature type="transmembrane region" description="Helical" evidence="11">
    <location>
        <begin position="361"/>
        <end position="379"/>
    </location>
</feature>
<keyword evidence="5 9" id="KW-0812">Transmembrane</keyword>
<evidence type="ECO:0000256" key="6">
    <source>
        <dbReference type="ARBA" id="ARBA00022989"/>
    </source>
</evidence>
<feature type="transmembrane region" description="Helical" evidence="11">
    <location>
        <begin position="648"/>
        <end position="665"/>
    </location>
</feature>
<reference evidence="17 18" key="1">
    <citation type="submission" date="2016-10" db="EMBL/GenBank/DDBJ databases">
        <authorList>
            <person name="de Groot N.N."/>
        </authorList>
    </citation>
    <scope>NUCLEOTIDE SEQUENCE [LARGE SCALE GENOMIC DNA]</scope>
    <source>
        <strain evidence="17 18">CGMCC 4.3510</strain>
    </source>
</reference>
<feature type="transmembrane region" description="Helical" evidence="11">
    <location>
        <begin position="130"/>
        <end position="150"/>
    </location>
</feature>
<feature type="transmembrane region" description="Helical" evidence="11">
    <location>
        <begin position="865"/>
        <end position="885"/>
    </location>
</feature>
<evidence type="ECO:0000256" key="7">
    <source>
        <dbReference type="ARBA" id="ARBA00023065"/>
    </source>
</evidence>
<feature type="transmembrane region" description="Helical" evidence="11">
    <location>
        <begin position="522"/>
        <end position="542"/>
    </location>
</feature>
<evidence type="ECO:0000256" key="1">
    <source>
        <dbReference type="ARBA" id="ARBA00004651"/>
    </source>
</evidence>
<dbReference type="Pfam" id="PF00361">
    <property type="entry name" value="Proton_antipo_M"/>
    <property type="match status" value="1"/>
</dbReference>
<feature type="transmembrane region" description="Helical" evidence="11">
    <location>
        <begin position="391"/>
        <end position="415"/>
    </location>
</feature>
<feature type="transmembrane region" description="Helical" evidence="11">
    <location>
        <begin position="261"/>
        <end position="283"/>
    </location>
</feature>
<dbReference type="AlphaFoldDB" id="A0A1I2KDU0"/>
<feature type="domain" description="NADH-Ubiquinone oxidoreductase (complex I) chain 5 N-terminal" evidence="13">
    <location>
        <begin position="63"/>
        <end position="102"/>
    </location>
</feature>
<feature type="transmembrane region" description="Helical" evidence="11">
    <location>
        <begin position="295"/>
        <end position="312"/>
    </location>
</feature>
<feature type="transmembrane region" description="Helical" evidence="11">
    <location>
        <begin position="768"/>
        <end position="784"/>
    </location>
</feature>
<dbReference type="Pfam" id="PF04039">
    <property type="entry name" value="MnhB"/>
    <property type="match status" value="1"/>
</dbReference>
<feature type="transmembrane region" description="Helical" evidence="11">
    <location>
        <begin position="74"/>
        <end position="98"/>
    </location>
</feature>
<dbReference type="GO" id="GO:0006811">
    <property type="term" value="P:monoatomic ion transport"/>
    <property type="evidence" value="ECO:0007669"/>
    <property type="project" value="UniProtKB-KW"/>
</dbReference>
<feature type="transmembrane region" description="Helical" evidence="11">
    <location>
        <begin position="940"/>
        <end position="964"/>
    </location>
</feature>
<feature type="transmembrane region" description="Helical" evidence="11">
    <location>
        <begin position="897"/>
        <end position="920"/>
    </location>
</feature>
<evidence type="ECO:0000256" key="5">
    <source>
        <dbReference type="ARBA" id="ARBA00022692"/>
    </source>
</evidence>
<feature type="transmembrane region" description="Helical" evidence="11">
    <location>
        <begin position="841"/>
        <end position="859"/>
    </location>
</feature>
<dbReference type="Proteomes" id="UP000199323">
    <property type="component" value="Unassembled WGS sequence"/>
</dbReference>
<evidence type="ECO:0000313" key="18">
    <source>
        <dbReference type="Proteomes" id="UP000199323"/>
    </source>
</evidence>
<evidence type="ECO:0000313" key="17">
    <source>
        <dbReference type="EMBL" id="SFF64380.1"/>
    </source>
</evidence>
<evidence type="ECO:0000259" key="15">
    <source>
        <dbReference type="Pfam" id="PF13244"/>
    </source>
</evidence>
<keyword evidence="4" id="KW-1003">Cell membrane</keyword>
<evidence type="ECO:0000256" key="8">
    <source>
        <dbReference type="ARBA" id="ARBA00023136"/>
    </source>
</evidence>
<feature type="transmembrane region" description="Helical" evidence="11">
    <location>
        <begin position="105"/>
        <end position="124"/>
    </location>
</feature>
<protein>
    <submittedName>
        <fullName evidence="17">Multisubunit sodium/proton antiporter, MrpA subunit /multisubunit sodium/proton antiporter, MrpB subunit</fullName>
    </submittedName>
</protein>
<feature type="transmembrane region" description="Helical" evidence="11">
    <location>
        <begin position="710"/>
        <end position="729"/>
    </location>
</feature>
<dbReference type="InterPro" id="IPR042106">
    <property type="entry name" value="Nuo/plastoQ_OxRdtase_6_NuoJ"/>
</dbReference>
<comment type="subcellular location">
    <subcellularLocation>
        <location evidence="1">Cell membrane</location>
        <topology evidence="1">Multi-pass membrane protein</topology>
    </subcellularLocation>
    <subcellularLocation>
        <location evidence="9">Membrane</location>
        <topology evidence="9">Multi-pass membrane protein</topology>
    </subcellularLocation>
</comment>
<dbReference type="NCBIfam" id="NF009284">
    <property type="entry name" value="PRK12644.1"/>
    <property type="match status" value="1"/>
</dbReference>
<evidence type="ECO:0000259" key="14">
    <source>
        <dbReference type="Pfam" id="PF04039"/>
    </source>
</evidence>
<feature type="compositionally biased region" description="Low complexity" evidence="10">
    <location>
        <begin position="439"/>
        <end position="461"/>
    </location>
</feature>